<comment type="similarity">
    <text evidence="2 10">Belongs to the purine nucleoside phosphorylase YfiH/LACC1 family.</text>
</comment>
<evidence type="ECO:0000256" key="8">
    <source>
        <dbReference type="ARBA" id="ARBA00048968"/>
    </source>
</evidence>
<dbReference type="CDD" id="cd16833">
    <property type="entry name" value="YfiH"/>
    <property type="match status" value="1"/>
</dbReference>
<dbReference type="Proteomes" id="UP000050497">
    <property type="component" value="Unassembled WGS sequence"/>
</dbReference>
<evidence type="ECO:0000256" key="4">
    <source>
        <dbReference type="ARBA" id="ARBA00022723"/>
    </source>
</evidence>
<reference evidence="12 14" key="2">
    <citation type="submission" date="2016-08" db="EMBL/GenBank/DDBJ databases">
        <authorList>
            <person name="Varghese N."/>
            <person name="Submissions Spin"/>
        </authorList>
    </citation>
    <scope>NUCLEOTIDE SEQUENCE [LARGE SCALE GENOMIC DNA]</scope>
    <source>
        <strain evidence="12 14">HL-109</strain>
    </source>
</reference>
<evidence type="ECO:0000256" key="9">
    <source>
        <dbReference type="ARBA" id="ARBA00049893"/>
    </source>
</evidence>
<evidence type="ECO:0000313" key="13">
    <source>
        <dbReference type="Proteomes" id="UP000050497"/>
    </source>
</evidence>
<comment type="catalytic activity">
    <reaction evidence="8">
        <text>adenosine + phosphate = alpha-D-ribose 1-phosphate + adenine</text>
        <dbReference type="Rhea" id="RHEA:27642"/>
        <dbReference type="ChEBI" id="CHEBI:16335"/>
        <dbReference type="ChEBI" id="CHEBI:16708"/>
        <dbReference type="ChEBI" id="CHEBI:43474"/>
        <dbReference type="ChEBI" id="CHEBI:57720"/>
        <dbReference type="EC" id="2.4.2.1"/>
    </reaction>
    <physiologicalReaction direction="left-to-right" evidence="8">
        <dbReference type="Rhea" id="RHEA:27643"/>
    </physiologicalReaction>
</comment>
<dbReference type="Pfam" id="PF02578">
    <property type="entry name" value="Cu-oxidase_4"/>
    <property type="match status" value="1"/>
</dbReference>
<accession>A0A0P8BIY8</accession>
<evidence type="ECO:0000256" key="10">
    <source>
        <dbReference type="RuleBase" id="RU361274"/>
    </source>
</evidence>
<dbReference type="InterPro" id="IPR038371">
    <property type="entry name" value="Cu_polyphenol_OxRdtase_sf"/>
</dbReference>
<comment type="catalytic activity">
    <reaction evidence="9">
        <text>S-methyl-5'-thioadenosine + phosphate = 5-(methylsulfanyl)-alpha-D-ribose 1-phosphate + adenine</text>
        <dbReference type="Rhea" id="RHEA:11852"/>
        <dbReference type="ChEBI" id="CHEBI:16708"/>
        <dbReference type="ChEBI" id="CHEBI:17509"/>
        <dbReference type="ChEBI" id="CHEBI:43474"/>
        <dbReference type="ChEBI" id="CHEBI:58533"/>
        <dbReference type="EC" id="2.4.2.28"/>
    </reaction>
    <physiologicalReaction direction="left-to-right" evidence="9">
        <dbReference type="Rhea" id="RHEA:11853"/>
    </physiologicalReaction>
</comment>
<dbReference type="InterPro" id="IPR003730">
    <property type="entry name" value="Cu_polyphenol_OxRdtase"/>
</dbReference>
<evidence type="ECO:0000256" key="7">
    <source>
        <dbReference type="ARBA" id="ARBA00047989"/>
    </source>
</evidence>
<dbReference type="NCBIfam" id="TIGR00726">
    <property type="entry name" value="peptidoglycan editing factor PgeF"/>
    <property type="match status" value="1"/>
</dbReference>
<dbReference type="STRING" id="1653334.GA0071312_3074"/>
<dbReference type="InterPro" id="IPR011324">
    <property type="entry name" value="Cytotoxic_necrot_fac-like_cat"/>
</dbReference>
<dbReference type="GO" id="GO:0017061">
    <property type="term" value="F:S-methyl-5-thioadenosine phosphorylase activity"/>
    <property type="evidence" value="ECO:0007669"/>
    <property type="project" value="UniProtKB-EC"/>
</dbReference>
<evidence type="ECO:0000256" key="3">
    <source>
        <dbReference type="ARBA" id="ARBA00022679"/>
    </source>
</evidence>
<reference evidence="11 13" key="1">
    <citation type="submission" date="2015-09" db="EMBL/GenBank/DDBJ databases">
        <title>Identification and resolution of microdiversity through metagenomic sequencing of parallel consortia.</title>
        <authorList>
            <person name="Nelson W.C."/>
            <person name="Romine M.F."/>
            <person name="Lindemann S.R."/>
        </authorList>
    </citation>
    <scope>NUCLEOTIDE SEQUENCE [LARGE SCALE GENOMIC DNA]</scope>
    <source>
        <strain evidence="11">HL-109</strain>
    </source>
</reference>
<proteinExistence type="inferred from homology"/>
<comment type="catalytic activity">
    <reaction evidence="7">
        <text>adenosine + H2O + H(+) = inosine + NH4(+)</text>
        <dbReference type="Rhea" id="RHEA:24408"/>
        <dbReference type="ChEBI" id="CHEBI:15377"/>
        <dbReference type="ChEBI" id="CHEBI:15378"/>
        <dbReference type="ChEBI" id="CHEBI:16335"/>
        <dbReference type="ChEBI" id="CHEBI:17596"/>
        <dbReference type="ChEBI" id="CHEBI:28938"/>
        <dbReference type="EC" id="3.5.4.4"/>
    </reaction>
    <physiologicalReaction direction="left-to-right" evidence="7">
        <dbReference type="Rhea" id="RHEA:24409"/>
    </physiologicalReaction>
</comment>
<dbReference type="PANTHER" id="PTHR30616">
    <property type="entry name" value="UNCHARACTERIZED PROTEIN YFIH"/>
    <property type="match status" value="1"/>
</dbReference>
<keyword evidence="3" id="KW-0808">Transferase</keyword>
<keyword evidence="6" id="KW-0862">Zinc</keyword>
<dbReference type="PATRIC" id="fig|1653334.4.peg.827"/>
<evidence type="ECO:0000256" key="5">
    <source>
        <dbReference type="ARBA" id="ARBA00022801"/>
    </source>
</evidence>
<keyword evidence="5" id="KW-0378">Hydrolase</keyword>
<name>A0A0P8BIY8_9HYPH</name>
<sequence length="233" mass="24678">MRLQVSALSDHHGVAHAFFTRAAPVEERGLLARDIGVSADGFVGLKQVHSPDVVTVEAPWADEARPRGDALVTRRRGIALAIATADCGPVLFYDARAGVIGAAHAGWRGALAGVLEATIASMEALGARRGDIVAALGPTISAAHYEVGPELVAAFREADPAHERFFTPNAAGRAQFDLPGFIGARLDAAGIAAFEDIARCTYAEPEHFHSYRRHTHRPEPGHGRLISAIALTD</sequence>
<dbReference type="AlphaFoldDB" id="A0A0P8BIY8"/>
<dbReference type="GO" id="GO:0005507">
    <property type="term" value="F:copper ion binding"/>
    <property type="evidence" value="ECO:0007669"/>
    <property type="project" value="TreeGrafter"/>
</dbReference>
<dbReference type="Gene3D" id="3.60.140.10">
    <property type="entry name" value="CNF1/YfiH-like putative cysteine hydrolases"/>
    <property type="match status" value="1"/>
</dbReference>
<dbReference type="EMBL" id="LJSX01000031">
    <property type="protein sequence ID" value="KPQ09261.1"/>
    <property type="molecule type" value="Genomic_DNA"/>
</dbReference>
<dbReference type="EMBL" id="FMBM01000002">
    <property type="protein sequence ID" value="SCC82098.1"/>
    <property type="molecule type" value="Genomic_DNA"/>
</dbReference>
<evidence type="ECO:0000256" key="2">
    <source>
        <dbReference type="ARBA" id="ARBA00007353"/>
    </source>
</evidence>
<gene>
    <name evidence="12" type="ORF">GA0071312_3074</name>
    <name evidence="11" type="ORF">HLUCCO17_15620</name>
</gene>
<evidence type="ECO:0000256" key="1">
    <source>
        <dbReference type="ARBA" id="ARBA00000553"/>
    </source>
</evidence>
<keyword evidence="14" id="KW-1185">Reference proteome</keyword>
<dbReference type="RefSeq" id="WP_074445657.1">
    <property type="nucleotide sequence ID" value="NZ_FMBM01000002.1"/>
</dbReference>
<comment type="catalytic activity">
    <reaction evidence="1">
        <text>inosine + phosphate = alpha-D-ribose 1-phosphate + hypoxanthine</text>
        <dbReference type="Rhea" id="RHEA:27646"/>
        <dbReference type="ChEBI" id="CHEBI:17368"/>
        <dbReference type="ChEBI" id="CHEBI:17596"/>
        <dbReference type="ChEBI" id="CHEBI:43474"/>
        <dbReference type="ChEBI" id="CHEBI:57720"/>
        <dbReference type="EC" id="2.4.2.1"/>
    </reaction>
    <physiologicalReaction direction="left-to-right" evidence="1">
        <dbReference type="Rhea" id="RHEA:27647"/>
    </physiologicalReaction>
</comment>
<dbReference type="SUPFAM" id="SSF64438">
    <property type="entry name" value="CNF1/YfiH-like putative cysteine hydrolases"/>
    <property type="match status" value="1"/>
</dbReference>
<dbReference type="OrthoDB" id="4279at2"/>
<organism evidence="11 13">
    <name type="scientific">Saliniramus fredricksonii</name>
    <dbReference type="NCBI Taxonomy" id="1653334"/>
    <lineage>
        <taxon>Bacteria</taxon>
        <taxon>Pseudomonadati</taxon>
        <taxon>Pseudomonadota</taxon>
        <taxon>Alphaproteobacteria</taxon>
        <taxon>Hyphomicrobiales</taxon>
        <taxon>Salinarimonadaceae</taxon>
        <taxon>Saliniramus</taxon>
    </lineage>
</organism>
<comment type="caution">
    <text evidence="11">The sequence shown here is derived from an EMBL/GenBank/DDBJ whole genome shotgun (WGS) entry which is preliminary data.</text>
</comment>
<dbReference type="GO" id="GO:0016787">
    <property type="term" value="F:hydrolase activity"/>
    <property type="evidence" value="ECO:0007669"/>
    <property type="project" value="UniProtKB-KW"/>
</dbReference>
<evidence type="ECO:0000313" key="14">
    <source>
        <dbReference type="Proteomes" id="UP000182800"/>
    </source>
</evidence>
<dbReference type="Proteomes" id="UP000182800">
    <property type="component" value="Unassembled WGS sequence"/>
</dbReference>
<evidence type="ECO:0000256" key="6">
    <source>
        <dbReference type="ARBA" id="ARBA00022833"/>
    </source>
</evidence>
<keyword evidence="4" id="KW-0479">Metal-binding</keyword>
<dbReference type="PANTHER" id="PTHR30616:SF2">
    <property type="entry name" value="PURINE NUCLEOSIDE PHOSPHORYLASE LACC1"/>
    <property type="match status" value="1"/>
</dbReference>
<evidence type="ECO:0000313" key="12">
    <source>
        <dbReference type="EMBL" id="SCC82098.1"/>
    </source>
</evidence>
<evidence type="ECO:0000313" key="11">
    <source>
        <dbReference type="EMBL" id="KPQ09261.1"/>
    </source>
</evidence>
<protein>
    <recommendedName>
        <fullName evidence="10">Purine nucleoside phosphorylase</fullName>
    </recommendedName>
</protein>